<feature type="transmembrane region" description="Helical" evidence="13">
    <location>
        <begin position="353"/>
        <end position="376"/>
    </location>
</feature>
<evidence type="ECO:0000313" key="15">
    <source>
        <dbReference type="Proteomes" id="UP000059680"/>
    </source>
</evidence>
<evidence type="ECO:0000313" key="14">
    <source>
        <dbReference type="EMBL" id="BAS92081.1"/>
    </source>
</evidence>
<dbReference type="Gramene" id="Os05t0127300-02">
    <property type="protein sequence ID" value="Os05t0127300-02"/>
    <property type="gene ID" value="Os05g0127300"/>
</dbReference>
<evidence type="ECO:0000256" key="2">
    <source>
        <dbReference type="ARBA" id="ARBA00012513"/>
    </source>
</evidence>
<keyword evidence="6 13" id="KW-0472">Membrane</keyword>
<reference evidence="14 15" key="3">
    <citation type="journal article" date="2013" name="Rice">
        <title>Improvement of the Oryza sativa Nipponbare reference genome using next generation sequence and optical map data.</title>
        <authorList>
            <person name="Kawahara Y."/>
            <person name="de la Bastide M."/>
            <person name="Hamilton J.P."/>
            <person name="Kanamori H."/>
            <person name="McCombie W.R."/>
            <person name="Ouyang S."/>
            <person name="Schwartz D.C."/>
            <person name="Tanaka T."/>
            <person name="Wu J."/>
            <person name="Zhou S."/>
            <person name="Childs K.L."/>
            <person name="Davidson R.M."/>
            <person name="Lin H."/>
            <person name="Quesada-Ocampo L."/>
            <person name="Vaillancourt B."/>
            <person name="Sakai H."/>
            <person name="Lee S.S."/>
            <person name="Kim J."/>
            <person name="Numa H."/>
            <person name="Itoh T."/>
            <person name="Buell C.R."/>
            <person name="Matsumoto T."/>
        </authorList>
    </citation>
    <scope>NUCLEOTIDE SEQUENCE [LARGE SCALE GENOMIC DNA]</scope>
    <source>
        <strain evidence="15">cv. Nipponbare</strain>
    </source>
</reference>
<comment type="catalytic activity">
    <reaction evidence="11">
        <text>L-seryl-[protein] + ATP = O-phospho-L-seryl-[protein] + ADP + H(+)</text>
        <dbReference type="Rhea" id="RHEA:17989"/>
        <dbReference type="Rhea" id="RHEA-COMP:9863"/>
        <dbReference type="Rhea" id="RHEA-COMP:11604"/>
        <dbReference type="ChEBI" id="CHEBI:15378"/>
        <dbReference type="ChEBI" id="CHEBI:29999"/>
        <dbReference type="ChEBI" id="CHEBI:30616"/>
        <dbReference type="ChEBI" id="CHEBI:83421"/>
        <dbReference type="ChEBI" id="CHEBI:456216"/>
        <dbReference type="EC" id="2.7.11.1"/>
    </reaction>
</comment>
<organism evidence="14 15">
    <name type="scientific">Oryza sativa subsp. japonica</name>
    <name type="common">Rice</name>
    <dbReference type="NCBI Taxonomy" id="39947"/>
    <lineage>
        <taxon>Eukaryota</taxon>
        <taxon>Viridiplantae</taxon>
        <taxon>Streptophyta</taxon>
        <taxon>Embryophyta</taxon>
        <taxon>Tracheophyta</taxon>
        <taxon>Spermatophyta</taxon>
        <taxon>Magnoliopsida</taxon>
        <taxon>Liliopsida</taxon>
        <taxon>Poales</taxon>
        <taxon>Poaceae</taxon>
        <taxon>BOP clade</taxon>
        <taxon>Oryzoideae</taxon>
        <taxon>Oryzeae</taxon>
        <taxon>Oryzinae</taxon>
        <taxon>Oryza</taxon>
        <taxon>Oryza sativa</taxon>
    </lineage>
</organism>
<evidence type="ECO:0000256" key="13">
    <source>
        <dbReference type="SAM" id="Phobius"/>
    </source>
</evidence>
<dbReference type="GO" id="GO:0016020">
    <property type="term" value="C:membrane"/>
    <property type="evidence" value="ECO:0007669"/>
    <property type="project" value="UniProtKB-SubCell"/>
</dbReference>
<dbReference type="Proteomes" id="UP000059680">
    <property type="component" value="Chromosome 5"/>
</dbReference>
<dbReference type="Gene3D" id="2.130.10.30">
    <property type="entry name" value="Regulator of chromosome condensation 1/beta-lactamase-inhibitor protein II"/>
    <property type="match status" value="1"/>
</dbReference>
<dbReference type="PANTHER" id="PTHR47460:SF1">
    <property type="entry name" value="SERINE_THREONINE-PROTEIN KINASE-LIKE PROTEIN ACR4"/>
    <property type="match status" value="1"/>
</dbReference>
<comment type="catalytic activity">
    <reaction evidence="10">
        <text>L-threonyl-[protein] + ATP = O-phospho-L-threonyl-[protein] + ADP + H(+)</text>
        <dbReference type="Rhea" id="RHEA:46608"/>
        <dbReference type="Rhea" id="RHEA-COMP:11060"/>
        <dbReference type="Rhea" id="RHEA-COMP:11605"/>
        <dbReference type="ChEBI" id="CHEBI:15378"/>
        <dbReference type="ChEBI" id="CHEBI:30013"/>
        <dbReference type="ChEBI" id="CHEBI:30616"/>
        <dbReference type="ChEBI" id="CHEBI:61977"/>
        <dbReference type="ChEBI" id="CHEBI:456216"/>
        <dbReference type="EC" id="2.7.11.1"/>
    </reaction>
</comment>
<name>A0A0N7KK31_ORYSJ</name>
<feature type="compositionally biased region" description="Pro residues" evidence="12">
    <location>
        <begin position="326"/>
        <end position="342"/>
    </location>
</feature>
<feature type="region of interest" description="Disordered" evidence="12">
    <location>
        <begin position="326"/>
        <end position="345"/>
    </location>
</feature>
<feature type="compositionally biased region" description="Basic residues" evidence="12">
    <location>
        <begin position="587"/>
        <end position="597"/>
    </location>
</feature>
<dbReference type="EMBL" id="AP014961">
    <property type="protein sequence ID" value="BAS92081.1"/>
    <property type="molecule type" value="Genomic_DNA"/>
</dbReference>
<proteinExistence type="predicted"/>
<evidence type="ECO:0000256" key="4">
    <source>
        <dbReference type="ARBA" id="ARBA00022729"/>
    </source>
</evidence>
<evidence type="ECO:0000256" key="6">
    <source>
        <dbReference type="ARBA" id="ARBA00023136"/>
    </source>
</evidence>
<feature type="compositionally biased region" description="Basic and acidic residues" evidence="12">
    <location>
        <begin position="500"/>
        <end position="517"/>
    </location>
</feature>
<keyword evidence="9" id="KW-0325">Glycoprotein</keyword>
<evidence type="ECO:0000256" key="3">
    <source>
        <dbReference type="ARBA" id="ARBA00022692"/>
    </source>
</evidence>
<evidence type="ECO:0000256" key="1">
    <source>
        <dbReference type="ARBA" id="ARBA00004479"/>
    </source>
</evidence>
<evidence type="ECO:0000256" key="7">
    <source>
        <dbReference type="ARBA" id="ARBA00023157"/>
    </source>
</evidence>
<dbReference type="SUPFAM" id="SSF50985">
    <property type="entry name" value="RCC1/BLIP-II"/>
    <property type="match status" value="1"/>
</dbReference>
<keyword evidence="3 13" id="KW-0812">Transmembrane</keyword>
<dbReference type="AlphaFoldDB" id="A0A0N7KK31"/>
<dbReference type="EC" id="2.7.11.1" evidence="2"/>
<keyword evidence="8" id="KW-0675">Receptor</keyword>
<evidence type="ECO:0000256" key="12">
    <source>
        <dbReference type="SAM" id="MobiDB-lite"/>
    </source>
</evidence>
<evidence type="ECO:0000256" key="8">
    <source>
        <dbReference type="ARBA" id="ARBA00023170"/>
    </source>
</evidence>
<keyword evidence="15" id="KW-1185">Reference proteome</keyword>
<feature type="compositionally biased region" description="Basic residues" evidence="12">
    <location>
        <begin position="486"/>
        <end position="499"/>
    </location>
</feature>
<evidence type="ECO:0000256" key="11">
    <source>
        <dbReference type="ARBA" id="ARBA00048679"/>
    </source>
</evidence>
<dbReference type="InterPro" id="IPR009091">
    <property type="entry name" value="RCC1/BLIP-II"/>
</dbReference>
<evidence type="ECO:0000256" key="5">
    <source>
        <dbReference type="ARBA" id="ARBA00022989"/>
    </source>
</evidence>
<gene>
    <name evidence="14" type="ordered locus">Os05g0127300</name>
    <name evidence="14" type="ORF">OSNPB_050127300</name>
</gene>
<dbReference type="ExpressionAtlas" id="A0A0N7KK31">
    <property type="expression patterns" value="baseline and differential"/>
</dbReference>
<feature type="non-terminal residue" evidence="14">
    <location>
        <position position="1"/>
    </location>
</feature>
<keyword evidence="4" id="KW-0732">Signal</keyword>
<evidence type="ECO:0000256" key="9">
    <source>
        <dbReference type="ARBA" id="ARBA00023180"/>
    </source>
</evidence>
<sequence>LLLPLLLLAPASASTVAIAAGPTACAVAEGNSTVYCASATNSSSSAAVAPFVSFSQVSGGGGAFVCGLQVGGRALFCWPAAAPGQLRRVYNGPGQLSQLAVGGGHVAAYDAAARVIRWWRGGDRFPLWFGGGFASLVSGDDFTCAVETSTSAVRCWGPRGGAVEAGFLNASVSALAAGGSRACGVRRNDGGVLCSGGGVLAPREDLYVDGLAVGDSHACGLLRPNHTAACWSLGGATTTLYYPAVGTAFELLVAGGNLTCGLVSANFSLLCWSRDGLVAAEVNLPPILPGVCVSDNSSCKCGPLPDSGRFCKVSGDVICRRFCDTSPPPPPPSPRTPSPPATPSSRRGVSKGWIAFAVVGAVGCFAGLCSIVYCLLFGFCSHKKVHNSVQPNIAGGHVVEAAHQDPARRVARHRLPPLVRRAADHPPRHQVVEHPARRQLGGARVGLRAVADGAGDGGGEAPVDEGRRDGGVHGPGVLRPPPPHRQERRLRLRRRHARGAHREARHLQGGRGREPRQRGGLRRPQHRRRRAQQGARRPRAGAERARGRGRRAGRLHGGALRPAGGEGPAGDGGHRGQPRDGGGALRGQRHRRRRRRPWQQLVQRQPLHHVHGVE</sequence>
<feature type="compositionally biased region" description="Basic residues" evidence="12">
    <location>
        <begin position="519"/>
        <end position="539"/>
    </location>
</feature>
<keyword evidence="7" id="KW-1015">Disulfide bond</keyword>
<dbReference type="PANTHER" id="PTHR47460">
    <property type="entry name" value="SERINE/THREONINE-PROTEIN KINASE-LIKE PROTEIN ACR4"/>
    <property type="match status" value="1"/>
</dbReference>
<accession>A0A0N7KK31</accession>
<dbReference type="GO" id="GO:0004674">
    <property type="term" value="F:protein serine/threonine kinase activity"/>
    <property type="evidence" value="ECO:0007669"/>
    <property type="project" value="UniProtKB-KW"/>
</dbReference>
<evidence type="ECO:0000256" key="10">
    <source>
        <dbReference type="ARBA" id="ARBA00047899"/>
    </source>
</evidence>
<reference evidence="14 15" key="2">
    <citation type="journal article" date="2013" name="Plant Cell Physiol.">
        <title>Rice Annotation Project Database (RAP-DB): an integrative and interactive database for rice genomics.</title>
        <authorList>
            <person name="Sakai H."/>
            <person name="Lee S.S."/>
            <person name="Tanaka T."/>
            <person name="Numa H."/>
            <person name="Kim J."/>
            <person name="Kawahara Y."/>
            <person name="Wakimoto H."/>
            <person name="Yang C.C."/>
            <person name="Iwamoto M."/>
            <person name="Abe T."/>
            <person name="Yamada Y."/>
            <person name="Muto A."/>
            <person name="Inokuchi H."/>
            <person name="Ikemura T."/>
            <person name="Matsumoto T."/>
            <person name="Sasaki T."/>
            <person name="Itoh T."/>
        </authorList>
    </citation>
    <scope>NUCLEOTIDE SEQUENCE [LARGE SCALE GENOMIC DNA]</scope>
    <source>
        <strain evidence="15">cv. Nipponbare</strain>
    </source>
</reference>
<feature type="region of interest" description="Disordered" evidence="12">
    <location>
        <begin position="450"/>
        <end position="614"/>
    </location>
</feature>
<reference evidence="15" key="1">
    <citation type="journal article" date="2005" name="Nature">
        <title>The map-based sequence of the rice genome.</title>
        <authorList>
            <consortium name="International rice genome sequencing project (IRGSP)"/>
            <person name="Matsumoto T."/>
            <person name="Wu J."/>
            <person name="Kanamori H."/>
            <person name="Katayose Y."/>
            <person name="Fujisawa M."/>
            <person name="Namiki N."/>
            <person name="Mizuno H."/>
            <person name="Yamamoto K."/>
            <person name="Antonio B.A."/>
            <person name="Baba T."/>
            <person name="Sakata K."/>
            <person name="Nagamura Y."/>
            <person name="Aoki H."/>
            <person name="Arikawa K."/>
            <person name="Arita K."/>
            <person name="Bito T."/>
            <person name="Chiden Y."/>
            <person name="Fujitsuka N."/>
            <person name="Fukunaka R."/>
            <person name="Hamada M."/>
            <person name="Harada C."/>
            <person name="Hayashi A."/>
            <person name="Hijishita S."/>
            <person name="Honda M."/>
            <person name="Hosokawa S."/>
            <person name="Ichikawa Y."/>
            <person name="Idonuma A."/>
            <person name="Iijima M."/>
            <person name="Ikeda M."/>
            <person name="Ikeno M."/>
            <person name="Ito K."/>
            <person name="Ito S."/>
            <person name="Ito T."/>
            <person name="Ito Y."/>
            <person name="Ito Y."/>
            <person name="Iwabuchi A."/>
            <person name="Kamiya K."/>
            <person name="Karasawa W."/>
            <person name="Kurita K."/>
            <person name="Katagiri S."/>
            <person name="Kikuta A."/>
            <person name="Kobayashi H."/>
            <person name="Kobayashi N."/>
            <person name="Machita K."/>
            <person name="Maehara T."/>
            <person name="Masukawa M."/>
            <person name="Mizubayashi T."/>
            <person name="Mukai Y."/>
            <person name="Nagasaki H."/>
            <person name="Nagata Y."/>
            <person name="Naito S."/>
            <person name="Nakashima M."/>
            <person name="Nakama Y."/>
            <person name="Nakamichi Y."/>
            <person name="Nakamura M."/>
            <person name="Meguro A."/>
            <person name="Negishi M."/>
            <person name="Ohta I."/>
            <person name="Ohta T."/>
            <person name="Okamoto M."/>
            <person name="Ono N."/>
            <person name="Saji S."/>
            <person name="Sakaguchi M."/>
            <person name="Sakai K."/>
            <person name="Shibata M."/>
            <person name="Shimokawa T."/>
            <person name="Song J."/>
            <person name="Takazaki Y."/>
            <person name="Terasawa K."/>
            <person name="Tsugane M."/>
            <person name="Tsuji K."/>
            <person name="Ueda S."/>
            <person name="Waki K."/>
            <person name="Yamagata H."/>
            <person name="Yamamoto M."/>
            <person name="Yamamoto S."/>
            <person name="Yamane H."/>
            <person name="Yoshiki S."/>
            <person name="Yoshihara R."/>
            <person name="Yukawa K."/>
            <person name="Zhong H."/>
            <person name="Yano M."/>
            <person name="Yuan Q."/>
            <person name="Ouyang S."/>
            <person name="Liu J."/>
            <person name="Jones K.M."/>
            <person name="Gansberger K."/>
            <person name="Moffat K."/>
            <person name="Hill J."/>
            <person name="Bera J."/>
            <person name="Fadrosh D."/>
            <person name="Jin S."/>
            <person name="Johri S."/>
            <person name="Kim M."/>
            <person name="Overton L."/>
            <person name="Reardon M."/>
            <person name="Tsitrin T."/>
            <person name="Vuong H."/>
            <person name="Weaver B."/>
            <person name="Ciecko A."/>
            <person name="Tallon L."/>
            <person name="Jackson J."/>
            <person name="Pai G."/>
            <person name="Aken S.V."/>
            <person name="Utterback T."/>
            <person name="Reidmuller S."/>
            <person name="Feldblyum T."/>
            <person name="Hsiao J."/>
            <person name="Zismann V."/>
            <person name="Iobst S."/>
            <person name="de Vazeille A.R."/>
            <person name="Buell C.R."/>
            <person name="Ying K."/>
            <person name="Li Y."/>
            <person name="Lu T."/>
            <person name="Huang Y."/>
            <person name="Zhao Q."/>
            <person name="Feng Q."/>
            <person name="Zhang L."/>
            <person name="Zhu J."/>
            <person name="Weng Q."/>
            <person name="Mu J."/>
            <person name="Lu Y."/>
            <person name="Fan D."/>
            <person name="Liu Y."/>
            <person name="Guan J."/>
            <person name="Zhang Y."/>
            <person name="Yu S."/>
            <person name="Liu X."/>
            <person name="Zhang Y."/>
            <person name="Hong G."/>
            <person name="Han B."/>
            <person name="Choisne N."/>
            <person name="Demange N."/>
            <person name="Orjeda G."/>
            <person name="Samain S."/>
            <person name="Cattolico L."/>
            <person name="Pelletier E."/>
            <person name="Couloux A."/>
            <person name="Segurens B."/>
            <person name="Wincker P."/>
            <person name="D'Hont A."/>
            <person name="Scarpelli C."/>
            <person name="Weissenbach J."/>
            <person name="Salanoubat M."/>
            <person name="Quetier F."/>
            <person name="Yu Y."/>
            <person name="Kim H.R."/>
            <person name="Rambo T."/>
            <person name="Currie J."/>
            <person name="Collura K."/>
            <person name="Luo M."/>
            <person name="Yang T."/>
            <person name="Ammiraju J.S.S."/>
            <person name="Engler F."/>
            <person name="Soderlund C."/>
            <person name="Wing R.A."/>
            <person name="Palmer L.E."/>
            <person name="de la Bastide M."/>
            <person name="Spiegel L."/>
            <person name="Nascimento L."/>
            <person name="Zutavern T."/>
            <person name="O'Shaughnessy A."/>
            <person name="Dike S."/>
            <person name="Dedhia N."/>
            <person name="Preston R."/>
            <person name="Balija V."/>
            <person name="McCombie W.R."/>
            <person name="Chow T."/>
            <person name="Chen H."/>
            <person name="Chung M."/>
            <person name="Chen C."/>
            <person name="Shaw J."/>
            <person name="Wu H."/>
            <person name="Hsiao K."/>
            <person name="Chao Y."/>
            <person name="Chu M."/>
            <person name="Cheng C."/>
            <person name="Hour A."/>
            <person name="Lee P."/>
            <person name="Lin S."/>
            <person name="Lin Y."/>
            <person name="Liou J."/>
            <person name="Liu S."/>
            <person name="Hsing Y."/>
            <person name="Raghuvanshi S."/>
            <person name="Mohanty A."/>
            <person name="Bharti A.K."/>
            <person name="Gaur A."/>
            <person name="Gupta V."/>
            <person name="Kumar D."/>
            <person name="Ravi V."/>
            <person name="Vij S."/>
            <person name="Kapur A."/>
            <person name="Khurana P."/>
            <person name="Khurana P."/>
            <person name="Khurana J.P."/>
            <person name="Tyagi A.K."/>
            <person name="Gaikwad K."/>
            <person name="Singh A."/>
            <person name="Dalal V."/>
            <person name="Srivastava S."/>
            <person name="Dixit A."/>
            <person name="Pal A.K."/>
            <person name="Ghazi I.A."/>
            <person name="Yadav M."/>
            <person name="Pandit A."/>
            <person name="Bhargava A."/>
            <person name="Sureshbabu K."/>
            <person name="Batra K."/>
            <person name="Sharma T.R."/>
            <person name="Mohapatra T."/>
            <person name="Singh N.K."/>
            <person name="Messing J."/>
            <person name="Nelson A.B."/>
            <person name="Fuks G."/>
            <person name="Kavchok S."/>
            <person name="Keizer G."/>
            <person name="Linton E."/>
            <person name="Llaca V."/>
            <person name="Song R."/>
            <person name="Tanyolac B."/>
            <person name="Young S."/>
            <person name="Ho-Il K."/>
            <person name="Hahn J.H."/>
            <person name="Sangsakoo G."/>
            <person name="Vanavichit A."/>
            <person name="de Mattos Luiz.A.T."/>
            <person name="Zimmer P.D."/>
            <person name="Malone G."/>
            <person name="Dellagostin O."/>
            <person name="de Oliveira A.C."/>
            <person name="Bevan M."/>
            <person name="Bancroft I."/>
            <person name="Minx P."/>
            <person name="Cordum H."/>
            <person name="Wilson R."/>
            <person name="Cheng Z."/>
            <person name="Jin W."/>
            <person name="Jiang J."/>
            <person name="Leong S.A."/>
            <person name="Iwama H."/>
            <person name="Gojobori T."/>
            <person name="Itoh T."/>
            <person name="Niimura Y."/>
            <person name="Fujii Y."/>
            <person name="Habara T."/>
            <person name="Sakai H."/>
            <person name="Sato Y."/>
            <person name="Wilson G."/>
            <person name="Kumar K."/>
            <person name="McCouch S."/>
            <person name="Juretic N."/>
            <person name="Hoen D."/>
            <person name="Wright S."/>
            <person name="Bruskiewich R."/>
            <person name="Bureau T."/>
            <person name="Miyao A."/>
            <person name="Hirochika H."/>
            <person name="Nishikawa T."/>
            <person name="Kadowaki K."/>
            <person name="Sugiura M."/>
            <person name="Burr B."/>
            <person name="Sasaki T."/>
        </authorList>
    </citation>
    <scope>NUCLEOTIDE SEQUENCE [LARGE SCALE GENOMIC DNA]</scope>
    <source>
        <strain evidence="15">cv. Nipponbare</strain>
    </source>
</reference>
<protein>
    <recommendedName>
        <fullName evidence="2">non-specific serine/threonine protein kinase</fullName>
        <ecNumber evidence="2">2.7.11.1</ecNumber>
    </recommendedName>
</protein>
<comment type="subcellular location">
    <subcellularLocation>
        <location evidence="1">Membrane</location>
        <topology evidence="1">Single-pass type I membrane protein</topology>
    </subcellularLocation>
</comment>
<keyword evidence="5 13" id="KW-1133">Transmembrane helix</keyword>